<organism evidence="5 6">
    <name type="scientific">Amycolatopsis sulphurea</name>
    <dbReference type="NCBI Taxonomy" id="76022"/>
    <lineage>
        <taxon>Bacteria</taxon>
        <taxon>Bacillati</taxon>
        <taxon>Actinomycetota</taxon>
        <taxon>Actinomycetes</taxon>
        <taxon>Pseudonocardiales</taxon>
        <taxon>Pseudonocardiaceae</taxon>
        <taxon>Amycolatopsis</taxon>
    </lineage>
</organism>
<evidence type="ECO:0000259" key="4">
    <source>
        <dbReference type="Pfam" id="PF00296"/>
    </source>
</evidence>
<proteinExistence type="predicted"/>
<dbReference type="Pfam" id="PF00296">
    <property type="entry name" value="Bac_luciferase"/>
    <property type="match status" value="1"/>
</dbReference>
<keyword evidence="1" id="KW-0560">Oxidoreductase</keyword>
<accession>A0A2A9FFL1</accession>
<dbReference type="GO" id="GO:0016705">
    <property type="term" value="F:oxidoreductase activity, acting on paired donors, with incorporation or reduction of molecular oxygen"/>
    <property type="evidence" value="ECO:0007669"/>
    <property type="project" value="InterPro"/>
</dbReference>
<dbReference type="Gene3D" id="3.20.20.30">
    <property type="entry name" value="Luciferase-like domain"/>
    <property type="match status" value="1"/>
</dbReference>
<evidence type="ECO:0000313" key="5">
    <source>
        <dbReference type="EMBL" id="PFG49199.1"/>
    </source>
</evidence>
<dbReference type="Proteomes" id="UP000243542">
    <property type="component" value="Unassembled WGS sequence"/>
</dbReference>
<evidence type="ECO:0000256" key="3">
    <source>
        <dbReference type="SAM" id="MobiDB-lite"/>
    </source>
</evidence>
<reference evidence="5 6" key="1">
    <citation type="submission" date="2017-10" db="EMBL/GenBank/DDBJ databases">
        <title>Sequencing the genomes of 1000 actinobacteria strains.</title>
        <authorList>
            <person name="Klenk H.-P."/>
        </authorList>
    </citation>
    <scope>NUCLEOTIDE SEQUENCE [LARGE SCALE GENOMIC DNA]</scope>
    <source>
        <strain evidence="5 6">DSM 46092</strain>
    </source>
</reference>
<dbReference type="AlphaFoldDB" id="A0A2A9FFL1"/>
<dbReference type="PANTHER" id="PTHR30137">
    <property type="entry name" value="LUCIFERASE-LIKE MONOOXYGENASE"/>
    <property type="match status" value="1"/>
</dbReference>
<gene>
    <name evidence="5" type="ORF">ATK36_4338</name>
</gene>
<feature type="domain" description="Luciferase-like" evidence="4">
    <location>
        <begin position="34"/>
        <end position="347"/>
    </location>
</feature>
<sequence>MKITLFEQAPYRYLPDDFEQHHQSVCTTPYSVTNRDGVYSSIRDFMDELMLGARTGFDGIAVTEHGQSSYDMVPNPDLVASALAYQTEAEGLDVAIFPMGRSLGKAREPVRVAEEYAFIDVLSGGRLVAGFPIGLHYDASVNNGVPPIEIRPRFDENLELLLRAWRDQEPFVHNGRFSQYPSVNIWPRPLQPTPPVWITGIGNPRTMQMCLERNFGFNYLSWFGAKLTGKRIFDRFWEIADQVGVPRNPYRLGFLQTIAVSETDERAEQEYAAHLEYGFRKGLGSIPPEMLGLPGGIDIRGVQALVKDPGDFGLYYQMKSASFRELVDAGVVICGSPATVREQLREYCSQYGIGTLHAMLGFGSLPRDLAMKNIQLFAEEVAPHLRDLWSDSEHRHHWWPERLGGDPTPVTPGATATEGAPTRTTTQKTAVTV</sequence>
<dbReference type="InterPro" id="IPR011251">
    <property type="entry name" value="Luciferase-like_dom"/>
</dbReference>
<keyword evidence="6" id="KW-1185">Reference proteome</keyword>
<dbReference type="PANTHER" id="PTHR30137:SF8">
    <property type="entry name" value="BLR5498 PROTEIN"/>
    <property type="match status" value="1"/>
</dbReference>
<feature type="compositionally biased region" description="Low complexity" evidence="3">
    <location>
        <begin position="405"/>
        <end position="433"/>
    </location>
</feature>
<comment type="caution">
    <text evidence="5">The sequence shown here is derived from an EMBL/GenBank/DDBJ whole genome shotgun (WGS) entry which is preliminary data.</text>
</comment>
<protein>
    <submittedName>
        <fullName evidence="5">Alkanesulfonate monooxygenase SsuD/methylene tetrahydromethanopterin reductase-like flavin-dependent oxidoreductase (Luciferase family)</fullName>
    </submittedName>
</protein>
<evidence type="ECO:0000256" key="1">
    <source>
        <dbReference type="ARBA" id="ARBA00023002"/>
    </source>
</evidence>
<name>A0A2A9FFL1_9PSEU</name>
<evidence type="ECO:0000313" key="6">
    <source>
        <dbReference type="Proteomes" id="UP000243542"/>
    </source>
</evidence>
<keyword evidence="2 5" id="KW-0503">Monooxygenase</keyword>
<dbReference type="InterPro" id="IPR036661">
    <property type="entry name" value="Luciferase-like_sf"/>
</dbReference>
<evidence type="ECO:0000256" key="2">
    <source>
        <dbReference type="ARBA" id="ARBA00023033"/>
    </source>
</evidence>
<dbReference type="SUPFAM" id="SSF51679">
    <property type="entry name" value="Bacterial luciferase-like"/>
    <property type="match status" value="1"/>
</dbReference>
<dbReference type="InterPro" id="IPR050766">
    <property type="entry name" value="Bact_Lucif_Oxidored"/>
</dbReference>
<dbReference type="RefSeq" id="WP_098513144.1">
    <property type="nucleotide sequence ID" value="NZ_JBIAKZ010000001.1"/>
</dbReference>
<dbReference type="GO" id="GO:0005829">
    <property type="term" value="C:cytosol"/>
    <property type="evidence" value="ECO:0007669"/>
    <property type="project" value="TreeGrafter"/>
</dbReference>
<feature type="region of interest" description="Disordered" evidence="3">
    <location>
        <begin position="401"/>
        <end position="433"/>
    </location>
</feature>
<dbReference type="EMBL" id="PDJK01000002">
    <property type="protein sequence ID" value="PFG49199.1"/>
    <property type="molecule type" value="Genomic_DNA"/>
</dbReference>
<dbReference type="GO" id="GO:0004497">
    <property type="term" value="F:monooxygenase activity"/>
    <property type="evidence" value="ECO:0007669"/>
    <property type="project" value="UniProtKB-KW"/>
</dbReference>